<organism evidence="2 3">
    <name type="scientific">Bradyrhizobium vignae</name>
    <dbReference type="NCBI Taxonomy" id="1549949"/>
    <lineage>
        <taxon>Bacteria</taxon>
        <taxon>Pseudomonadati</taxon>
        <taxon>Pseudomonadota</taxon>
        <taxon>Alphaproteobacteria</taxon>
        <taxon>Hyphomicrobiales</taxon>
        <taxon>Nitrobacteraceae</taxon>
        <taxon>Bradyrhizobium</taxon>
    </lineage>
</organism>
<feature type="region of interest" description="Disordered" evidence="1">
    <location>
        <begin position="1"/>
        <end position="32"/>
    </location>
</feature>
<dbReference type="Proteomes" id="UP000246085">
    <property type="component" value="Chromosome BRAD3257"/>
</dbReference>
<dbReference type="KEGG" id="bvz:BRAD3257_4614"/>
<accession>A0A2U3Q2G0</accession>
<proteinExistence type="predicted"/>
<gene>
    <name evidence="2" type="ORF">BRAD3257_4614</name>
</gene>
<reference evidence="2 3" key="1">
    <citation type="submission" date="2018-03" db="EMBL/GenBank/DDBJ databases">
        <authorList>
            <person name="Gully D."/>
        </authorList>
    </citation>
    <scope>NUCLEOTIDE SEQUENCE [LARGE SCALE GENOMIC DNA]</scope>
    <source>
        <strain evidence="2">ORS3257</strain>
    </source>
</reference>
<protein>
    <submittedName>
        <fullName evidence="2">Uncharacterized protein</fullName>
    </submittedName>
</protein>
<evidence type="ECO:0000313" key="3">
    <source>
        <dbReference type="Proteomes" id="UP000246085"/>
    </source>
</evidence>
<evidence type="ECO:0000313" key="2">
    <source>
        <dbReference type="EMBL" id="SPP95595.1"/>
    </source>
</evidence>
<name>A0A2U3Q2G0_9BRAD</name>
<dbReference type="AlphaFoldDB" id="A0A2U3Q2G0"/>
<evidence type="ECO:0000256" key="1">
    <source>
        <dbReference type="SAM" id="MobiDB-lite"/>
    </source>
</evidence>
<dbReference type="EMBL" id="LS398110">
    <property type="protein sequence ID" value="SPP95595.1"/>
    <property type="molecule type" value="Genomic_DNA"/>
</dbReference>
<sequence length="82" mass="8730">MPAEPQVSRGGDTAGGINWTLEQRKPRLGTAGLSGGVKFSDFKHKTRQPLNGSKRRWACPAASFTGPGVPENRACVFGLDGF</sequence>